<dbReference type="Gene3D" id="2.50.20.10">
    <property type="entry name" value="Lipoprotein localisation LolA/LolB/LppX"/>
    <property type="match status" value="1"/>
</dbReference>
<dbReference type="OrthoDB" id="9803781at2"/>
<evidence type="ECO:0000259" key="1">
    <source>
        <dbReference type="Pfam" id="PF17131"/>
    </source>
</evidence>
<dbReference type="AlphaFoldDB" id="A0A2S5KS64"/>
<gene>
    <name evidence="2" type="ORF">C4K68_09940</name>
</gene>
<evidence type="ECO:0000313" key="3">
    <source>
        <dbReference type="Proteomes" id="UP000238196"/>
    </source>
</evidence>
<feature type="domain" description="Uncharacterized protein TP-0789" evidence="1">
    <location>
        <begin position="120"/>
        <end position="307"/>
    </location>
</feature>
<dbReference type="Proteomes" id="UP000238196">
    <property type="component" value="Unassembled WGS sequence"/>
</dbReference>
<evidence type="ECO:0000313" key="2">
    <source>
        <dbReference type="EMBL" id="PPC77512.1"/>
    </source>
</evidence>
<name>A0A2S5KS64_9PROT</name>
<reference evidence="2 3" key="1">
    <citation type="submission" date="2018-02" db="EMBL/GenBank/DDBJ databases">
        <title>novel marine gammaproteobacteria from coastal saline agro ecosystem.</title>
        <authorList>
            <person name="Krishnan R."/>
            <person name="Ramesh Kumar N."/>
        </authorList>
    </citation>
    <scope>NUCLEOTIDE SEQUENCE [LARGE SCALE GENOMIC DNA]</scope>
    <source>
        <strain evidence="2 3">228</strain>
    </source>
</reference>
<dbReference type="Pfam" id="PF17131">
    <property type="entry name" value="LolA_like"/>
    <property type="match status" value="1"/>
</dbReference>
<comment type="caution">
    <text evidence="2">The sequence shown here is derived from an EMBL/GenBank/DDBJ whole genome shotgun (WGS) entry which is preliminary data.</text>
</comment>
<accession>A0A2S5KS64</accession>
<sequence>MSRPSRLPQQPGTALSLRQGMPMLFSFLASPEHRLTARYARLGLLLLTGLLSAATLQAAEAPANTSEMASLTPEKLMEAVKWRTDGNSRQADITLELWQGQQLRDTRQVRYLEQDKGQSRDTLMYISEPKDVAGTSLLFQSDAEKSSDDDSIYLYLPALRKAKQLAARNKQGRFIGSEFIYADLEWLRPEDFSYQSKGQVMWHDRPVIELEATARQDTVLEKTGYSRKVLWVDPQYQLIVATDFYDEQGRLLKRMEVEKVEQIQHIWTITQQRMDNLQSGQSTRMYVKNISYDVAVNDRLFNRQQLGKRW</sequence>
<proteinExistence type="predicted"/>
<dbReference type="EMBL" id="PRLP01000032">
    <property type="protein sequence ID" value="PPC77512.1"/>
    <property type="molecule type" value="Genomic_DNA"/>
</dbReference>
<protein>
    <recommendedName>
        <fullName evidence="1">Uncharacterized protein TP-0789 domain-containing protein</fullName>
    </recommendedName>
</protein>
<dbReference type="CDD" id="cd16329">
    <property type="entry name" value="LolA_like"/>
    <property type="match status" value="1"/>
</dbReference>
<dbReference type="InterPro" id="IPR033399">
    <property type="entry name" value="TP_0789-like"/>
</dbReference>
<organism evidence="2 3">
    <name type="scientific">Proteobacteria bacterium 228</name>
    <dbReference type="NCBI Taxonomy" id="2083153"/>
    <lineage>
        <taxon>Bacteria</taxon>
        <taxon>Pseudomonadati</taxon>
        <taxon>Pseudomonadota</taxon>
    </lineage>
</organism>